<dbReference type="OrthoDB" id="9787859at2"/>
<dbReference type="RefSeq" id="WP_138079224.1">
    <property type="nucleotide sequence ID" value="NZ_CP040004.1"/>
</dbReference>
<protein>
    <submittedName>
        <fullName evidence="1">Uncharacterized protein</fullName>
    </submittedName>
</protein>
<accession>A0A4P9A3G6</accession>
<dbReference type="AlphaFoldDB" id="A0A4P9A3G6"/>
<dbReference type="EMBL" id="CP040004">
    <property type="protein sequence ID" value="QCT42353.1"/>
    <property type="molecule type" value="Genomic_DNA"/>
</dbReference>
<name>A0A4P9A3G6_9BACT</name>
<gene>
    <name evidence="1" type="ORF">FBF37_02635</name>
</gene>
<evidence type="ECO:0000313" key="1">
    <source>
        <dbReference type="EMBL" id="QCT42353.1"/>
    </source>
</evidence>
<dbReference type="Proteomes" id="UP000310639">
    <property type="component" value="Chromosome"/>
</dbReference>
<keyword evidence="2" id="KW-1185">Reference proteome</keyword>
<organism evidence="1 2">
    <name type="scientific">Candidatus Nanosynbacter featherlites</name>
    <dbReference type="NCBI Taxonomy" id="2572088"/>
    <lineage>
        <taxon>Bacteria</taxon>
        <taxon>Candidatus Saccharimonadota</taxon>
        <taxon>Candidatus Saccharimonadia</taxon>
        <taxon>Candidatus Nanosynbacterales</taxon>
        <taxon>Candidatus Nanosynbacteraceae</taxon>
        <taxon>Candidatus Nanosynbacter</taxon>
    </lineage>
</organism>
<sequence length="125" mass="14738">MNNYSNILFPEIINEAFPILDDASYIRQLASLVPLCPDTTFHLFSHKGQYLALVMTDYPDPFYQSEELKQISGEYKFEFIHIIKPYANNQSIEIRPNEDMDDSFFVSDPKSYYRYYLAAVRQNSR</sequence>
<proteinExistence type="predicted"/>
<dbReference type="KEGG" id="nft:FBF37_02635"/>
<evidence type="ECO:0000313" key="2">
    <source>
        <dbReference type="Proteomes" id="UP000310639"/>
    </source>
</evidence>
<reference evidence="1 2" key="1">
    <citation type="submission" date="2019-04" db="EMBL/GenBank/DDBJ databases">
        <title>Saccharibacteria TM7 genomes.</title>
        <authorList>
            <person name="Bor B."/>
            <person name="He X."/>
            <person name="Chen T."/>
            <person name="Dewhirst F.E."/>
        </authorList>
    </citation>
    <scope>NUCLEOTIDE SEQUENCE [LARGE SCALE GENOMIC DNA]</scope>
    <source>
        <strain evidence="1 2">BB001</strain>
    </source>
</reference>